<feature type="transmembrane region" description="Helical" evidence="12">
    <location>
        <begin position="81"/>
        <end position="101"/>
    </location>
</feature>
<dbReference type="PROSITE" id="PS00211">
    <property type="entry name" value="ABC_TRANSPORTER_1"/>
    <property type="match status" value="2"/>
</dbReference>
<sequence>MVTGERQAARIRGLYLETILRQDMSFFDVETYRGEVIERMSGDTVLIQEAIGEKAGKFLQLVSTFLGGFIIAFARGWHLSIVLLSCIPPVVLSACAMSLVVSKLSNRSQMAYAEAGKLVEQTIGSIRTVVSFTGERKAIDRYNEFLRTSYRTAVHQGVATGLGAGLLLLTVFCSYALGVWYGARLIIANGYTGGDTIIVLIAIVNAATSLGHSSPCLNAFASGQAAAYKMFATIKRKPGIDANDRSGLVLENFAGEVDFKDVHFSYPARPKQPIFSGFSITIPTGTTMALVGESGSGKSTVISLIERFYDPQSGEVLLDGVNLKRLNLSWIRQKIGLVSQEPTLFTTTIRENIEYGKKDASEEEIRSAIMRANAASFIDDLPDGLDTMVGEHGTQLSGGQKQRIAIARAILKDPKILLLDEATSALDAESERVVQDTLNNIMVNRTTIIVAHRLNTVKTADTISVLHHGHLVEQGSHNELIQNSRGAYFHLIQLQEVNAEKNVAYGADSNRRTTFDTANSMSGQSSRVSFKGSVSRHSPVDGSRRNSHTFSMNEHKTKGGDDVKSGKNVLRRLIDLHKPETSILLIGCTAAAANGAIFPVFGLLVSSAINTFYEQPHKLRKDSVLCADMYAILGVISFLIMPLQCFMFNVAGGKLVERIRALSFTRIVYQEIGWFDDPQNSSGAIGSRLSADVASIRSTAGDVLSLIVQNTSTVIVGIVIAMVANWKLACIVLCFLPCVFAQTYAQSRSFRGFSSNAKEMYEQASMIASDAIDNIRTVASFCVQDKLIESYRKKCEGPVKQGVRQGAISGLGYGFSFVLLFCFNAVSFYVGARFVHDGTADVGQVFKVFFALNMMAVGVSQSSSFARDFNKVQDAAVSIFEIIDKKSMIDASSEEGTTLGAVEGNIELQHVSFKYPARVEVQIFRDLCLRIPSGKTVALVGESGSGKSTVVALIERFYDPDSGAIFLDGVNLKSLKLNWLRQQIGLVGQEPALFNDTIRANIAYGKEQASEEEIIAATVAANAHQFISSLPDGYDTSVGERGVQLSGGQKQRIAIARAILKDPKVLLLDEATSALDAESESIVQEALDNVMIGRTTLVVAHRLSTITGADKMAVIKNGIVVEEGRHDQLCCLPNGAYASLVAM</sequence>
<comment type="similarity">
    <text evidence="2">Belongs to the ABC transporter superfamily. ABCB family. Multidrug resistance exporter (TC 3.A.1.201) subfamily.</text>
</comment>
<dbReference type="GO" id="GO:0015421">
    <property type="term" value="F:ABC-type oligopeptide transporter activity"/>
    <property type="evidence" value="ECO:0007669"/>
    <property type="project" value="TreeGrafter"/>
</dbReference>
<dbReference type="InterPro" id="IPR039421">
    <property type="entry name" value="Type_1_exporter"/>
</dbReference>
<feature type="domain" description="ABC transmembrane type-1" evidence="14">
    <location>
        <begin position="585"/>
        <end position="871"/>
    </location>
</feature>
<dbReference type="GO" id="GO:0010328">
    <property type="term" value="F:auxin influx transmembrane transporter activity"/>
    <property type="evidence" value="ECO:0007669"/>
    <property type="project" value="UniProtKB-ARBA"/>
</dbReference>
<dbReference type="InterPro" id="IPR011527">
    <property type="entry name" value="ABC1_TM_dom"/>
</dbReference>
<feature type="transmembrane region" description="Helical" evidence="12">
    <location>
        <begin position="810"/>
        <end position="830"/>
    </location>
</feature>
<keyword evidence="4 12" id="KW-0812">Transmembrane</keyword>
<feature type="compositionally biased region" description="Polar residues" evidence="11">
    <location>
        <begin position="515"/>
        <end position="528"/>
    </location>
</feature>
<dbReference type="CDD" id="cd18578">
    <property type="entry name" value="ABC_6TM_Pgp_ABCB1_D2_like"/>
    <property type="match status" value="1"/>
</dbReference>
<reference evidence="15" key="2">
    <citation type="journal article" date="2015" name="Data Brief">
        <title>Shoot transcriptome of the giant reed, Arundo donax.</title>
        <authorList>
            <person name="Barrero R.A."/>
            <person name="Guerrero F.D."/>
            <person name="Moolhuijzen P."/>
            <person name="Goolsby J.A."/>
            <person name="Tidwell J."/>
            <person name="Bellgard S.E."/>
            <person name="Bellgard M.I."/>
        </authorList>
    </citation>
    <scope>NUCLEOTIDE SEQUENCE</scope>
    <source>
        <tissue evidence="15">Shoot tissue taken approximately 20 cm above the soil surface</tissue>
    </source>
</reference>
<feature type="domain" description="ABC transporter" evidence="13">
    <location>
        <begin position="257"/>
        <end position="493"/>
    </location>
</feature>
<evidence type="ECO:0000259" key="14">
    <source>
        <dbReference type="PROSITE" id="PS50929"/>
    </source>
</evidence>
<dbReference type="PROSITE" id="PS50929">
    <property type="entry name" value="ABC_TM1F"/>
    <property type="match status" value="2"/>
</dbReference>
<dbReference type="CDD" id="cd03249">
    <property type="entry name" value="ABC_MTABC3_MDL1_MDL2"/>
    <property type="match status" value="2"/>
</dbReference>
<dbReference type="Pfam" id="PF00005">
    <property type="entry name" value="ABC_tran"/>
    <property type="match status" value="2"/>
</dbReference>
<dbReference type="Pfam" id="PF00664">
    <property type="entry name" value="ABC_membrane"/>
    <property type="match status" value="2"/>
</dbReference>
<dbReference type="Gene3D" id="1.20.1560.10">
    <property type="entry name" value="ABC transporter type 1, transmembrane domain"/>
    <property type="match status" value="1"/>
</dbReference>
<feature type="transmembrane region" description="Helical" evidence="12">
    <location>
        <begin position="629"/>
        <end position="651"/>
    </location>
</feature>
<dbReference type="SUPFAM" id="SSF52540">
    <property type="entry name" value="P-loop containing nucleoside triphosphate hydrolases"/>
    <property type="match status" value="2"/>
</dbReference>
<feature type="domain" description="ABC transporter" evidence="13">
    <location>
        <begin position="906"/>
        <end position="1142"/>
    </location>
</feature>
<evidence type="ECO:0000259" key="13">
    <source>
        <dbReference type="PROSITE" id="PS50893"/>
    </source>
</evidence>
<dbReference type="CDD" id="cd18577">
    <property type="entry name" value="ABC_6TM_Pgp_ABCB1_D1_like"/>
    <property type="match status" value="1"/>
</dbReference>
<evidence type="ECO:0000256" key="10">
    <source>
        <dbReference type="ARBA" id="ARBA00023180"/>
    </source>
</evidence>
<comment type="subcellular location">
    <subcellularLocation>
        <location evidence="1">Cell membrane</location>
        <topology evidence="1">Multi-pass membrane protein</topology>
    </subcellularLocation>
</comment>
<dbReference type="GO" id="GO:0005886">
    <property type="term" value="C:plasma membrane"/>
    <property type="evidence" value="ECO:0007669"/>
    <property type="project" value="UniProtKB-SubCell"/>
</dbReference>
<proteinExistence type="inferred from homology"/>
<keyword evidence="7" id="KW-0067">ATP-binding</keyword>
<dbReference type="InterPro" id="IPR003593">
    <property type="entry name" value="AAA+_ATPase"/>
</dbReference>
<organism evidence="15">
    <name type="scientific">Arundo donax</name>
    <name type="common">Giant reed</name>
    <name type="synonym">Donax arundinaceus</name>
    <dbReference type="NCBI Taxonomy" id="35708"/>
    <lineage>
        <taxon>Eukaryota</taxon>
        <taxon>Viridiplantae</taxon>
        <taxon>Streptophyta</taxon>
        <taxon>Embryophyta</taxon>
        <taxon>Tracheophyta</taxon>
        <taxon>Spermatophyta</taxon>
        <taxon>Magnoliopsida</taxon>
        <taxon>Liliopsida</taxon>
        <taxon>Poales</taxon>
        <taxon>Poaceae</taxon>
        <taxon>PACMAD clade</taxon>
        <taxon>Arundinoideae</taxon>
        <taxon>Arundineae</taxon>
        <taxon>Arundo</taxon>
    </lineage>
</organism>
<feature type="compositionally biased region" description="Basic and acidic residues" evidence="11">
    <location>
        <begin position="553"/>
        <end position="562"/>
    </location>
</feature>
<feature type="transmembrane region" description="Helical" evidence="12">
    <location>
        <begin position="582"/>
        <end position="609"/>
    </location>
</feature>
<dbReference type="GO" id="GO:0010329">
    <property type="term" value="F:auxin efflux transmembrane transporter activity"/>
    <property type="evidence" value="ECO:0007669"/>
    <property type="project" value="UniProtKB-ARBA"/>
</dbReference>
<keyword evidence="3" id="KW-0813">Transport</keyword>
<evidence type="ECO:0000256" key="1">
    <source>
        <dbReference type="ARBA" id="ARBA00004651"/>
    </source>
</evidence>
<dbReference type="FunFam" id="3.40.50.300:FF:000066">
    <property type="entry name" value="ABC transporter B family member 1"/>
    <property type="match status" value="2"/>
</dbReference>
<dbReference type="PANTHER" id="PTHR43394:SF16">
    <property type="entry name" value="ABC TRANSPORTER B FAMILY MEMBER 4-LIKE ISOFORM X1"/>
    <property type="match status" value="1"/>
</dbReference>
<evidence type="ECO:0000256" key="7">
    <source>
        <dbReference type="ARBA" id="ARBA00022840"/>
    </source>
</evidence>
<accession>A0A0A9FNL2</accession>
<evidence type="ECO:0000256" key="9">
    <source>
        <dbReference type="ARBA" id="ARBA00023136"/>
    </source>
</evidence>
<evidence type="ECO:0000256" key="3">
    <source>
        <dbReference type="ARBA" id="ARBA00022448"/>
    </source>
</evidence>
<dbReference type="InterPro" id="IPR003439">
    <property type="entry name" value="ABC_transporter-like_ATP-bd"/>
</dbReference>
<dbReference type="EMBL" id="GBRH01188013">
    <property type="protein sequence ID" value="JAE09883.1"/>
    <property type="molecule type" value="Transcribed_RNA"/>
</dbReference>
<keyword evidence="8 12" id="KW-1133">Transmembrane helix</keyword>
<dbReference type="SUPFAM" id="SSF90123">
    <property type="entry name" value="ABC transporter transmembrane region"/>
    <property type="match status" value="2"/>
</dbReference>
<keyword evidence="9 12" id="KW-0472">Membrane</keyword>
<evidence type="ECO:0000256" key="2">
    <source>
        <dbReference type="ARBA" id="ARBA00007577"/>
    </source>
</evidence>
<dbReference type="Gene3D" id="3.40.50.300">
    <property type="entry name" value="P-loop containing nucleotide triphosphate hydrolases"/>
    <property type="match status" value="2"/>
</dbReference>
<dbReference type="SMART" id="SM00382">
    <property type="entry name" value="AAA"/>
    <property type="match status" value="2"/>
</dbReference>
<dbReference type="PROSITE" id="PS50893">
    <property type="entry name" value="ABC_TRANSPORTER_2"/>
    <property type="match status" value="2"/>
</dbReference>
<evidence type="ECO:0000256" key="12">
    <source>
        <dbReference type="SAM" id="Phobius"/>
    </source>
</evidence>
<dbReference type="InterPro" id="IPR036640">
    <property type="entry name" value="ABC1_TM_sf"/>
</dbReference>
<keyword evidence="10" id="KW-0325">Glycoprotein</keyword>
<keyword evidence="5" id="KW-0677">Repeat</keyword>
<reference evidence="15" key="1">
    <citation type="submission" date="2014-09" db="EMBL/GenBank/DDBJ databases">
        <authorList>
            <person name="Magalhaes I.L.F."/>
            <person name="Oliveira U."/>
            <person name="Santos F.R."/>
            <person name="Vidigal T.H.D.A."/>
            <person name="Brescovit A.D."/>
            <person name="Santos A.J."/>
        </authorList>
    </citation>
    <scope>NUCLEOTIDE SEQUENCE</scope>
    <source>
        <tissue evidence="15">Shoot tissue taken approximately 20 cm above the soil surface</tissue>
    </source>
</reference>
<dbReference type="GO" id="GO:0016887">
    <property type="term" value="F:ATP hydrolysis activity"/>
    <property type="evidence" value="ECO:0007669"/>
    <property type="project" value="InterPro"/>
</dbReference>
<dbReference type="FunFam" id="1.20.1560.10:FF:000009">
    <property type="entry name" value="ABC transporter B family member 1"/>
    <property type="match status" value="1"/>
</dbReference>
<dbReference type="PANTHER" id="PTHR43394">
    <property type="entry name" value="ATP-DEPENDENT PERMEASE MDL1, MITOCHONDRIAL"/>
    <property type="match status" value="1"/>
</dbReference>
<name>A0A0A9FNL2_ARUDO</name>
<dbReference type="InterPro" id="IPR027417">
    <property type="entry name" value="P-loop_NTPase"/>
</dbReference>
<dbReference type="GO" id="GO:0005743">
    <property type="term" value="C:mitochondrial inner membrane"/>
    <property type="evidence" value="ECO:0007669"/>
    <property type="project" value="TreeGrafter"/>
</dbReference>
<keyword evidence="6" id="KW-0547">Nucleotide-binding</keyword>
<evidence type="ECO:0000256" key="6">
    <source>
        <dbReference type="ARBA" id="ARBA00022741"/>
    </source>
</evidence>
<protein>
    <submittedName>
        <fullName evidence="15">Uncharacterized protein</fullName>
    </submittedName>
</protein>
<evidence type="ECO:0000256" key="5">
    <source>
        <dbReference type="ARBA" id="ARBA00022737"/>
    </source>
</evidence>
<evidence type="ECO:0000256" key="11">
    <source>
        <dbReference type="SAM" id="MobiDB-lite"/>
    </source>
</evidence>
<dbReference type="InterPro" id="IPR017871">
    <property type="entry name" value="ABC_transporter-like_CS"/>
</dbReference>
<feature type="domain" description="ABC transmembrane type-1" evidence="14">
    <location>
        <begin position="1"/>
        <end position="222"/>
    </location>
</feature>
<evidence type="ECO:0000313" key="15">
    <source>
        <dbReference type="EMBL" id="JAE09883.1"/>
    </source>
</evidence>
<feature type="transmembrane region" description="Helical" evidence="12">
    <location>
        <begin position="157"/>
        <end position="177"/>
    </location>
</feature>
<dbReference type="GO" id="GO:0090374">
    <property type="term" value="P:oligopeptide export from mitochondrion"/>
    <property type="evidence" value="ECO:0007669"/>
    <property type="project" value="TreeGrafter"/>
</dbReference>
<evidence type="ECO:0000256" key="4">
    <source>
        <dbReference type="ARBA" id="ARBA00022692"/>
    </source>
</evidence>
<dbReference type="GO" id="GO:0005524">
    <property type="term" value="F:ATP binding"/>
    <property type="evidence" value="ECO:0007669"/>
    <property type="project" value="UniProtKB-KW"/>
</dbReference>
<feature type="region of interest" description="Disordered" evidence="11">
    <location>
        <begin position="515"/>
        <end position="562"/>
    </location>
</feature>
<dbReference type="AlphaFoldDB" id="A0A0A9FNL2"/>
<evidence type="ECO:0000256" key="8">
    <source>
        <dbReference type="ARBA" id="ARBA00022989"/>
    </source>
</evidence>